<comment type="caution">
    <text evidence="8">The sequence shown here is derived from an EMBL/GenBank/DDBJ whole genome shotgun (WGS) entry which is preliminary data.</text>
</comment>
<organism evidence="8">
    <name type="scientific">marine sediment metagenome</name>
    <dbReference type="NCBI Taxonomy" id="412755"/>
    <lineage>
        <taxon>unclassified sequences</taxon>
        <taxon>metagenomes</taxon>
        <taxon>ecological metagenomes</taxon>
    </lineage>
</organism>
<sequence length="145" mass="16536">ILLSFYSVPESMLIREINFRKKSLIDLIANLASSAIVLILALYDFGVWSLAWGMVGMHLIKTLLYNCQKSFRFSPIFNFGGMRSILSFGGYVIGYRILFYLYSQADIIICGRLFEKDLLGIYSVAGMAKKRGERYCLLLGYIIML</sequence>
<keyword evidence="4 7" id="KW-0812">Transmembrane</keyword>
<feature type="transmembrane region" description="Helical" evidence="7">
    <location>
        <begin position="85"/>
        <end position="102"/>
    </location>
</feature>
<gene>
    <name evidence="8" type="ORF">S01H4_40142</name>
</gene>
<dbReference type="Pfam" id="PF13440">
    <property type="entry name" value="Polysacc_synt_3"/>
    <property type="match status" value="1"/>
</dbReference>
<evidence type="ECO:0000256" key="7">
    <source>
        <dbReference type="SAM" id="Phobius"/>
    </source>
</evidence>
<dbReference type="AlphaFoldDB" id="X1E6J3"/>
<feature type="transmembrane region" description="Helical" evidence="7">
    <location>
        <begin position="24"/>
        <end position="43"/>
    </location>
</feature>
<evidence type="ECO:0000256" key="6">
    <source>
        <dbReference type="ARBA" id="ARBA00023136"/>
    </source>
</evidence>
<reference evidence="8" key="1">
    <citation type="journal article" date="2014" name="Front. Microbiol.">
        <title>High frequency of phylogenetically diverse reductive dehalogenase-homologous genes in deep subseafloor sedimentary metagenomes.</title>
        <authorList>
            <person name="Kawai M."/>
            <person name="Futagami T."/>
            <person name="Toyoda A."/>
            <person name="Takaki Y."/>
            <person name="Nishi S."/>
            <person name="Hori S."/>
            <person name="Arai W."/>
            <person name="Tsubouchi T."/>
            <person name="Morono Y."/>
            <person name="Uchiyama I."/>
            <person name="Ito T."/>
            <person name="Fujiyama A."/>
            <person name="Inagaki F."/>
            <person name="Takami H."/>
        </authorList>
    </citation>
    <scope>NUCLEOTIDE SEQUENCE</scope>
    <source>
        <strain evidence="8">Expedition CK06-06</strain>
    </source>
</reference>
<comment type="similarity">
    <text evidence="2">Belongs to the polysaccharide synthase family.</text>
</comment>
<evidence type="ECO:0000256" key="4">
    <source>
        <dbReference type="ARBA" id="ARBA00022692"/>
    </source>
</evidence>
<evidence type="ECO:0000256" key="3">
    <source>
        <dbReference type="ARBA" id="ARBA00022475"/>
    </source>
</evidence>
<dbReference type="InterPro" id="IPR050833">
    <property type="entry name" value="Poly_Biosynth_Transport"/>
</dbReference>
<evidence type="ECO:0008006" key="9">
    <source>
        <dbReference type="Google" id="ProtNLM"/>
    </source>
</evidence>
<comment type="subcellular location">
    <subcellularLocation>
        <location evidence="1">Cell membrane</location>
        <topology evidence="1">Multi-pass membrane protein</topology>
    </subcellularLocation>
</comment>
<proteinExistence type="inferred from homology"/>
<keyword evidence="3" id="KW-1003">Cell membrane</keyword>
<dbReference type="EMBL" id="BART01021824">
    <property type="protein sequence ID" value="GAH04283.1"/>
    <property type="molecule type" value="Genomic_DNA"/>
</dbReference>
<dbReference type="GO" id="GO:0005886">
    <property type="term" value="C:plasma membrane"/>
    <property type="evidence" value="ECO:0007669"/>
    <property type="project" value="UniProtKB-SubCell"/>
</dbReference>
<evidence type="ECO:0000256" key="1">
    <source>
        <dbReference type="ARBA" id="ARBA00004651"/>
    </source>
</evidence>
<protein>
    <recommendedName>
        <fullName evidence="9">Polysaccharide biosynthesis protein C-terminal domain-containing protein</fullName>
    </recommendedName>
</protein>
<keyword evidence="5 7" id="KW-1133">Transmembrane helix</keyword>
<evidence type="ECO:0000256" key="2">
    <source>
        <dbReference type="ARBA" id="ARBA00007430"/>
    </source>
</evidence>
<evidence type="ECO:0000256" key="5">
    <source>
        <dbReference type="ARBA" id="ARBA00022989"/>
    </source>
</evidence>
<name>X1E6J3_9ZZZZ</name>
<evidence type="ECO:0000313" key="8">
    <source>
        <dbReference type="EMBL" id="GAH04283.1"/>
    </source>
</evidence>
<dbReference type="PANTHER" id="PTHR30250">
    <property type="entry name" value="PST FAMILY PREDICTED COLANIC ACID TRANSPORTER"/>
    <property type="match status" value="1"/>
</dbReference>
<keyword evidence="6 7" id="KW-0472">Membrane</keyword>
<feature type="non-terminal residue" evidence="8">
    <location>
        <position position="1"/>
    </location>
</feature>
<accession>X1E6J3</accession>
<dbReference type="PANTHER" id="PTHR30250:SF10">
    <property type="entry name" value="LIPOPOLYSACCHARIDE BIOSYNTHESIS PROTEIN WZXC"/>
    <property type="match status" value="1"/>
</dbReference>